<reference evidence="1" key="1">
    <citation type="submission" date="2019-04" db="EMBL/GenBank/DDBJ databases">
        <title>Microbes associate with the intestines of laboratory mice.</title>
        <authorList>
            <person name="Navarre W."/>
            <person name="Wong E."/>
            <person name="Huang K."/>
            <person name="Tropini C."/>
            <person name="Ng K."/>
            <person name="Yu B."/>
        </authorList>
    </citation>
    <scope>NUCLEOTIDE SEQUENCE</scope>
    <source>
        <strain evidence="1">NM73_A23</strain>
    </source>
</reference>
<accession>A0AC61QSE7</accession>
<comment type="caution">
    <text evidence="1">The sequence shown here is derived from an EMBL/GenBank/DDBJ whole genome shotgun (WGS) entry which is preliminary data.</text>
</comment>
<keyword evidence="2" id="KW-1185">Reference proteome</keyword>
<name>A0AC61QSE7_9BACT</name>
<dbReference type="EMBL" id="SRZC01000007">
    <property type="protein sequence ID" value="TGX82802.1"/>
    <property type="molecule type" value="Genomic_DNA"/>
</dbReference>
<dbReference type="Proteomes" id="UP000308886">
    <property type="component" value="Unassembled WGS sequence"/>
</dbReference>
<organism evidence="1 2">
    <name type="scientific">Palleniella muris</name>
    <dbReference type="NCBI Taxonomy" id="3038145"/>
    <lineage>
        <taxon>Bacteria</taxon>
        <taxon>Pseudomonadati</taxon>
        <taxon>Bacteroidota</taxon>
        <taxon>Bacteroidia</taxon>
        <taxon>Bacteroidales</taxon>
        <taxon>Prevotellaceae</taxon>
        <taxon>Palleniella</taxon>
    </lineage>
</organism>
<protein>
    <submittedName>
        <fullName evidence="1">Uncharacterized protein</fullName>
    </submittedName>
</protein>
<evidence type="ECO:0000313" key="1">
    <source>
        <dbReference type="EMBL" id="TGX82802.1"/>
    </source>
</evidence>
<sequence>MKREQRATNNALNIVTETLKEVAQYVDHSNEKEANTIRALNEMCNALNQSFSTTGAFMNHTSYALHNIVVCMIPFIDDIKQRAVANEEYEKAQECANIIKNLTEIVKRK</sequence>
<evidence type="ECO:0000313" key="2">
    <source>
        <dbReference type="Proteomes" id="UP000308886"/>
    </source>
</evidence>
<gene>
    <name evidence="1" type="ORF">E5358_05550</name>
</gene>
<proteinExistence type="predicted"/>